<keyword evidence="2" id="KW-0456">Lyase</keyword>
<dbReference type="Gene3D" id="1.50.10.100">
    <property type="entry name" value="Chondroitin AC/alginate lyase"/>
    <property type="match status" value="1"/>
</dbReference>
<dbReference type="EMBL" id="JANBPT010000393">
    <property type="protein sequence ID" value="KAJ1922459.1"/>
    <property type="molecule type" value="Genomic_DNA"/>
</dbReference>
<dbReference type="OrthoDB" id="63533at2759"/>
<dbReference type="Proteomes" id="UP001150569">
    <property type="component" value="Unassembled WGS sequence"/>
</dbReference>
<evidence type="ECO:0000313" key="5">
    <source>
        <dbReference type="Proteomes" id="UP001150569"/>
    </source>
</evidence>
<dbReference type="Pfam" id="PF05426">
    <property type="entry name" value="Alginate_lyase"/>
    <property type="match status" value="1"/>
</dbReference>
<comment type="caution">
    <text evidence="4">The sequence shown here is derived from an EMBL/GenBank/DDBJ whole genome shotgun (WGS) entry which is preliminary data.</text>
</comment>
<protein>
    <recommendedName>
        <fullName evidence="3">Alginate lyase domain-containing protein</fullName>
    </recommendedName>
</protein>
<sequence>MSTRKTDFYTVINRKAYWSAIDRNDYVSYTFFVDSTTRMNSHLTFGQIIPEPRVTSGGSERLVELNWFASFERYLPLFPNLTADQRTTYQGVVACAALQLTTFGLFLDDMVGAKFVLNRDFWLAPTSTKSMPRGAQLLELKRTNSFNYPAENPGILYTMATLGGQVTGVNM</sequence>
<dbReference type="AlphaFoldDB" id="A0A9W8AAA8"/>
<evidence type="ECO:0000256" key="1">
    <source>
        <dbReference type="ARBA" id="ARBA00022729"/>
    </source>
</evidence>
<feature type="domain" description="Alginate lyase" evidence="3">
    <location>
        <begin position="23"/>
        <end position="163"/>
    </location>
</feature>
<keyword evidence="1" id="KW-0732">Signal</keyword>
<reference evidence="4" key="1">
    <citation type="submission" date="2022-07" db="EMBL/GenBank/DDBJ databases">
        <title>Phylogenomic reconstructions and comparative analyses of Kickxellomycotina fungi.</title>
        <authorList>
            <person name="Reynolds N.K."/>
            <person name="Stajich J.E."/>
            <person name="Barry K."/>
            <person name="Grigoriev I.V."/>
            <person name="Crous P."/>
            <person name="Smith M.E."/>
        </authorList>
    </citation>
    <scope>NUCLEOTIDE SEQUENCE</scope>
    <source>
        <strain evidence="4">RSA 861</strain>
    </source>
</reference>
<evidence type="ECO:0000313" key="4">
    <source>
        <dbReference type="EMBL" id="KAJ1922459.1"/>
    </source>
</evidence>
<evidence type="ECO:0000256" key="2">
    <source>
        <dbReference type="ARBA" id="ARBA00023239"/>
    </source>
</evidence>
<dbReference type="InterPro" id="IPR008397">
    <property type="entry name" value="Alginate_lyase_dom"/>
</dbReference>
<dbReference type="GO" id="GO:0042597">
    <property type="term" value="C:periplasmic space"/>
    <property type="evidence" value="ECO:0007669"/>
    <property type="project" value="InterPro"/>
</dbReference>
<proteinExistence type="predicted"/>
<dbReference type="InterPro" id="IPR008929">
    <property type="entry name" value="Chondroitin_lyas"/>
</dbReference>
<organism evidence="4 5">
    <name type="scientific">Tieghemiomyces parasiticus</name>
    <dbReference type="NCBI Taxonomy" id="78921"/>
    <lineage>
        <taxon>Eukaryota</taxon>
        <taxon>Fungi</taxon>
        <taxon>Fungi incertae sedis</taxon>
        <taxon>Zoopagomycota</taxon>
        <taxon>Kickxellomycotina</taxon>
        <taxon>Dimargaritomycetes</taxon>
        <taxon>Dimargaritales</taxon>
        <taxon>Dimargaritaceae</taxon>
        <taxon>Tieghemiomyces</taxon>
    </lineage>
</organism>
<evidence type="ECO:0000259" key="3">
    <source>
        <dbReference type="Pfam" id="PF05426"/>
    </source>
</evidence>
<accession>A0A9W8AAA8</accession>
<keyword evidence="5" id="KW-1185">Reference proteome</keyword>
<name>A0A9W8AAA8_9FUNG</name>
<gene>
    <name evidence="4" type="ORF">IWQ60_006514</name>
</gene>
<dbReference type="GO" id="GO:0016829">
    <property type="term" value="F:lyase activity"/>
    <property type="evidence" value="ECO:0007669"/>
    <property type="project" value="UniProtKB-KW"/>
</dbReference>